<dbReference type="PANTHER" id="PTHR42717">
    <property type="entry name" value="DIHYDROOROTASE-RELATED"/>
    <property type="match status" value="1"/>
</dbReference>
<keyword evidence="1" id="KW-0862">Zinc</keyword>
<comment type="caution">
    <text evidence="4">The sequence shown here is derived from an EMBL/GenBank/DDBJ whole genome shotgun (WGS) entry which is preliminary data.</text>
</comment>
<proteinExistence type="predicted"/>
<feature type="binding site" evidence="1">
    <location>
        <position position="88"/>
    </location>
    <ligand>
        <name>Zn(2+)</name>
        <dbReference type="ChEBI" id="CHEBI:29105"/>
        <label>1</label>
    </ligand>
</feature>
<feature type="binding site" evidence="1">
    <location>
        <position position="90"/>
    </location>
    <ligand>
        <name>Zn(2+)</name>
        <dbReference type="ChEBI" id="CHEBI:29105"/>
        <label>1</label>
    </ligand>
</feature>
<evidence type="ECO:0000256" key="1">
    <source>
        <dbReference type="PIRSR" id="PIRSR039004-1"/>
    </source>
</evidence>
<protein>
    <submittedName>
        <fullName evidence="4">Imidazolonepropionase</fullName>
        <ecNumber evidence="4">3.5.2.7</ecNumber>
    </submittedName>
</protein>
<dbReference type="Gene3D" id="2.30.40.10">
    <property type="entry name" value="Urease, subunit C, domain 1"/>
    <property type="match status" value="1"/>
</dbReference>
<dbReference type="AlphaFoldDB" id="A0A916JJA9"/>
<dbReference type="GO" id="GO:0019213">
    <property type="term" value="F:deacetylase activity"/>
    <property type="evidence" value="ECO:0007669"/>
    <property type="project" value="InterPro"/>
</dbReference>
<dbReference type="InterPro" id="IPR020043">
    <property type="entry name" value="Deacetylase_Atu3266-like"/>
</dbReference>
<sequence>MTSGTKIILLFFLFFVSSLSGFSQTPAYDILIKGGHVIDPKNKVNGIMDVAIAGNKIAQVAKNIPAAQGKQVIDATGLYVTPGIIDIHGHVFAGTSQEGGLSDGFSSLPPDGFTFRVGVTTIVDAGGPGAHSFAKFKKNIIDNSQTRVLAFLNISSAGMVGDEYSEYQQDMKYFDPALAAKTAKEYKDYIVGIKVAHFHKPDFIAVDRALEAGKLADIPVMIDFGGSKPRLSIEDLFMKRLRPGDIFTHTYGQILETKESIVDLETNKLKPFVLAARKRGVIFDVGHGGGSFTYSQALPATQQGFYPETISTDLHTGSMNGAMKDMLSVMSKFMALKMDLQSVITASTWAAAKAIKHQELGHMTVGAVADVAILNLRKGKFGFYDVARYKSEGTEKLECEMTIKDGKVVYDLNARAIPLPPKSHH</sequence>
<dbReference type="EC" id="3.5.2.7" evidence="4"/>
<dbReference type="RefSeq" id="WP_215242353.1">
    <property type="nucleotide sequence ID" value="NZ_CAJRAF010000004.1"/>
</dbReference>
<keyword evidence="4" id="KW-0378">Hydrolase</keyword>
<gene>
    <name evidence="4" type="primary">hutI_4</name>
    <name evidence="4" type="ORF">DYBT9275_06055</name>
</gene>
<dbReference type="Proteomes" id="UP000680038">
    <property type="component" value="Unassembled WGS sequence"/>
</dbReference>
<organism evidence="4 5">
    <name type="scientific">Dyadobacter helix</name>
    <dbReference type="NCBI Taxonomy" id="2822344"/>
    <lineage>
        <taxon>Bacteria</taxon>
        <taxon>Pseudomonadati</taxon>
        <taxon>Bacteroidota</taxon>
        <taxon>Cytophagia</taxon>
        <taxon>Cytophagales</taxon>
        <taxon>Spirosomataceae</taxon>
        <taxon>Dyadobacter</taxon>
    </lineage>
</organism>
<feature type="chain" id="PRO_5037115707" evidence="3">
    <location>
        <begin position="24"/>
        <end position="425"/>
    </location>
</feature>
<keyword evidence="1" id="KW-0479">Metal-binding</keyword>
<dbReference type="SUPFAM" id="SSF51338">
    <property type="entry name" value="Composite domain of metallo-dependent hydrolases"/>
    <property type="match status" value="1"/>
</dbReference>
<dbReference type="Gene3D" id="3.20.20.140">
    <property type="entry name" value="Metal-dependent hydrolases"/>
    <property type="match status" value="1"/>
</dbReference>
<evidence type="ECO:0000313" key="4">
    <source>
        <dbReference type="EMBL" id="CAG5018708.1"/>
    </source>
</evidence>
<dbReference type="GO" id="GO:0046872">
    <property type="term" value="F:metal ion binding"/>
    <property type="evidence" value="ECO:0007669"/>
    <property type="project" value="UniProtKB-KW"/>
</dbReference>
<feature type="binding site" evidence="1">
    <location>
        <position position="249"/>
    </location>
    <ligand>
        <name>Zn(2+)</name>
        <dbReference type="ChEBI" id="CHEBI:29105"/>
        <label>2</label>
    </ligand>
</feature>
<dbReference type="PANTHER" id="PTHR42717:SF1">
    <property type="entry name" value="IMIDAZOLONEPROPIONASE AND RELATED AMIDOHYDROLASES"/>
    <property type="match status" value="1"/>
</dbReference>
<dbReference type="InterPro" id="IPR032466">
    <property type="entry name" value="Metal_Hydrolase"/>
</dbReference>
<evidence type="ECO:0000256" key="3">
    <source>
        <dbReference type="SAM" id="SignalP"/>
    </source>
</evidence>
<accession>A0A916JJA9</accession>
<evidence type="ECO:0000313" key="5">
    <source>
        <dbReference type="Proteomes" id="UP000680038"/>
    </source>
</evidence>
<dbReference type="PIRSF" id="PIRSF039004">
    <property type="entry name" value="ADE_EF_0837"/>
    <property type="match status" value="1"/>
</dbReference>
<feature type="binding site" description="via carbamate group" evidence="1">
    <location>
        <position position="194"/>
    </location>
    <ligand>
        <name>Zn(2+)</name>
        <dbReference type="ChEBI" id="CHEBI:29105"/>
        <label>1</label>
    </ligand>
</feature>
<dbReference type="SUPFAM" id="SSF51556">
    <property type="entry name" value="Metallo-dependent hydrolases"/>
    <property type="match status" value="1"/>
</dbReference>
<reference evidence="4" key="1">
    <citation type="submission" date="2021-04" db="EMBL/GenBank/DDBJ databases">
        <authorList>
            <person name="Rodrigo-Torres L."/>
            <person name="Arahal R. D."/>
            <person name="Lucena T."/>
        </authorList>
    </citation>
    <scope>NUCLEOTIDE SEQUENCE</scope>
    <source>
        <strain evidence="4">CECT 9275</strain>
    </source>
</reference>
<evidence type="ECO:0000256" key="2">
    <source>
        <dbReference type="PIRSR" id="PIRSR039004-2"/>
    </source>
</evidence>
<dbReference type="EMBL" id="CAJRAF010000004">
    <property type="protein sequence ID" value="CAG5018708.1"/>
    <property type="molecule type" value="Genomic_DNA"/>
</dbReference>
<keyword evidence="5" id="KW-1185">Reference proteome</keyword>
<name>A0A916JJA9_9BACT</name>
<feature type="signal peptide" evidence="3">
    <location>
        <begin position="1"/>
        <end position="23"/>
    </location>
</feature>
<feature type="modified residue" description="N6-carboxylysine" evidence="2">
    <location>
        <position position="194"/>
    </location>
</feature>
<keyword evidence="3" id="KW-0732">Signal</keyword>
<dbReference type="GO" id="GO:0050480">
    <property type="term" value="F:imidazolonepropionase activity"/>
    <property type="evidence" value="ECO:0007669"/>
    <property type="project" value="UniProtKB-EC"/>
</dbReference>
<feature type="binding site" evidence="1">
    <location>
        <position position="313"/>
    </location>
    <ligand>
        <name>Zn(2+)</name>
        <dbReference type="ChEBI" id="CHEBI:29105"/>
        <label>1</label>
    </ligand>
</feature>
<feature type="binding site" description="via carbamate group" evidence="1">
    <location>
        <position position="194"/>
    </location>
    <ligand>
        <name>Zn(2+)</name>
        <dbReference type="ChEBI" id="CHEBI:29105"/>
        <label>2</label>
    </ligand>
</feature>
<dbReference type="InterPro" id="IPR011059">
    <property type="entry name" value="Metal-dep_hydrolase_composite"/>
</dbReference>
<dbReference type="NCBIfam" id="NF006689">
    <property type="entry name" value="PRK09237.1"/>
    <property type="match status" value="1"/>
</dbReference>